<keyword evidence="4" id="KW-1185">Reference proteome</keyword>
<evidence type="ECO:0000313" key="3">
    <source>
        <dbReference type="EMBL" id="PMD33054.1"/>
    </source>
</evidence>
<keyword evidence="1" id="KW-1133">Transmembrane helix</keyword>
<keyword evidence="1" id="KW-0472">Membrane</keyword>
<feature type="transmembrane region" description="Helical" evidence="1">
    <location>
        <begin position="260"/>
        <end position="278"/>
    </location>
</feature>
<evidence type="ECO:0000256" key="2">
    <source>
        <dbReference type="SAM" id="SignalP"/>
    </source>
</evidence>
<evidence type="ECO:0000313" key="4">
    <source>
        <dbReference type="Proteomes" id="UP000235786"/>
    </source>
</evidence>
<reference evidence="3 4" key="1">
    <citation type="submission" date="2016-04" db="EMBL/GenBank/DDBJ databases">
        <title>A degradative enzymes factory behind the ericoid mycorrhizal symbiosis.</title>
        <authorList>
            <consortium name="DOE Joint Genome Institute"/>
            <person name="Martino E."/>
            <person name="Morin E."/>
            <person name="Grelet G."/>
            <person name="Kuo A."/>
            <person name="Kohler A."/>
            <person name="Daghino S."/>
            <person name="Barry K."/>
            <person name="Choi C."/>
            <person name="Cichocki N."/>
            <person name="Clum A."/>
            <person name="Copeland A."/>
            <person name="Hainaut M."/>
            <person name="Haridas S."/>
            <person name="Labutti K."/>
            <person name="Lindquist E."/>
            <person name="Lipzen A."/>
            <person name="Khouja H.-R."/>
            <person name="Murat C."/>
            <person name="Ohm R."/>
            <person name="Olson A."/>
            <person name="Spatafora J."/>
            <person name="Veneault-Fourrey C."/>
            <person name="Henrissat B."/>
            <person name="Grigoriev I."/>
            <person name="Martin F."/>
            <person name="Perotto S."/>
        </authorList>
    </citation>
    <scope>NUCLEOTIDE SEQUENCE [LARGE SCALE GENOMIC DNA]</scope>
    <source>
        <strain evidence="3 4">F</strain>
    </source>
</reference>
<name>A0A2J6R3F6_HYAVF</name>
<evidence type="ECO:0000256" key="1">
    <source>
        <dbReference type="SAM" id="Phobius"/>
    </source>
</evidence>
<keyword evidence="2" id="KW-0732">Signal</keyword>
<feature type="transmembrane region" description="Helical" evidence="1">
    <location>
        <begin position="142"/>
        <end position="161"/>
    </location>
</feature>
<proteinExistence type="predicted"/>
<dbReference type="EMBL" id="KZ613957">
    <property type="protein sequence ID" value="PMD33054.1"/>
    <property type="molecule type" value="Genomic_DNA"/>
</dbReference>
<dbReference type="AlphaFoldDB" id="A0A2J6R3F6"/>
<feature type="transmembrane region" description="Helical" evidence="1">
    <location>
        <begin position="103"/>
        <end position="122"/>
    </location>
</feature>
<gene>
    <name evidence="3" type="ORF">L207DRAFT_639777</name>
</gene>
<keyword evidence="1" id="KW-0812">Transmembrane</keyword>
<dbReference type="OrthoDB" id="9451547at2759"/>
<feature type="chain" id="PRO_5014367495" evidence="2">
    <location>
        <begin position="22"/>
        <end position="280"/>
    </location>
</feature>
<dbReference type="PANTHER" id="PTHR35043">
    <property type="entry name" value="TRANSCRIPTION FACTOR DOMAIN-CONTAINING PROTEIN"/>
    <property type="match status" value="1"/>
</dbReference>
<dbReference type="PANTHER" id="PTHR35043:SF7">
    <property type="entry name" value="TRANSCRIPTION FACTOR DOMAIN-CONTAINING PROTEIN"/>
    <property type="match status" value="1"/>
</dbReference>
<organism evidence="3 4">
    <name type="scientific">Hyaloscypha variabilis (strain UAMH 11265 / GT02V1 / F)</name>
    <name type="common">Meliniomyces variabilis</name>
    <dbReference type="NCBI Taxonomy" id="1149755"/>
    <lineage>
        <taxon>Eukaryota</taxon>
        <taxon>Fungi</taxon>
        <taxon>Dikarya</taxon>
        <taxon>Ascomycota</taxon>
        <taxon>Pezizomycotina</taxon>
        <taxon>Leotiomycetes</taxon>
        <taxon>Helotiales</taxon>
        <taxon>Hyaloscyphaceae</taxon>
        <taxon>Hyaloscypha</taxon>
        <taxon>Hyaloscypha variabilis</taxon>
    </lineage>
</organism>
<accession>A0A2J6R3F6</accession>
<dbReference type="Proteomes" id="UP000235786">
    <property type="component" value="Unassembled WGS sequence"/>
</dbReference>
<sequence>MSRLLPIVLVVLITWVTSSQTQNTTTFNNTTHGNGRVGWVSPDSRRSTWGIIWSCFAVFLICSWKCTPLNIPALEETEAGWREWHGVRYWPEWPLLRKWLRKLGWMMLVFIAPELVVATAASQYMAAKKSMNKLRGVWTDKIIYSLTHAFYANMGGFVVAVPKDEAIVRLKGEFQRHGNPVADFRALQAVFRNKELDYFRVSLPIFLLRNLGLVFDIDEVDITDKSKADTFTKVFAIFQYGALVIQSIARLASGLSITELELMTMAFVLSALFTYILLVG</sequence>
<protein>
    <submittedName>
        <fullName evidence="3">Uncharacterized protein</fullName>
    </submittedName>
</protein>
<feature type="signal peptide" evidence="2">
    <location>
        <begin position="1"/>
        <end position="21"/>
    </location>
</feature>